<name>A0ABS8RV34_DATST</name>
<keyword evidence="3" id="KW-1185">Reference proteome</keyword>
<feature type="region of interest" description="Disordered" evidence="1">
    <location>
        <begin position="1"/>
        <end position="21"/>
    </location>
</feature>
<evidence type="ECO:0000256" key="1">
    <source>
        <dbReference type="SAM" id="MobiDB-lite"/>
    </source>
</evidence>
<gene>
    <name evidence="2" type="ORF">HAX54_006543</name>
</gene>
<sequence>MCPSCEHVAGPPTSGLASVGPRANQMVLARRRPVRLPLPGPPLPVSHGSIDQPTSYKAWFLLHFFQHSADNLTAKPFITLHYEYTKRGASSLELVLDMVFGKKE</sequence>
<organism evidence="2 3">
    <name type="scientific">Datura stramonium</name>
    <name type="common">Jimsonweed</name>
    <name type="synonym">Common thornapple</name>
    <dbReference type="NCBI Taxonomy" id="4076"/>
    <lineage>
        <taxon>Eukaryota</taxon>
        <taxon>Viridiplantae</taxon>
        <taxon>Streptophyta</taxon>
        <taxon>Embryophyta</taxon>
        <taxon>Tracheophyta</taxon>
        <taxon>Spermatophyta</taxon>
        <taxon>Magnoliopsida</taxon>
        <taxon>eudicotyledons</taxon>
        <taxon>Gunneridae</taxon>
        <taxon>Pentapetalae</taxon>
        <taxon>asterids</taxon>
        <taxon>lamiids</taxon>
        <taxon>Solanales</taxon>
        <taxon>Solanaceae</taxon>
        <taxon>Solanoideae</taxon>
        <taxon>Datureae</taxon>
        <taxon>Datura</taxon>
    </lineage>
</organism>
<comment type="caution">
    <text evidence="2">The sequence shown here is derived from an EMBL/GenBank/DDBJ whole genome shotgun (WGS) entry which is preliminary data.</text>
</comment>
<accession>A0ABS8RV34</accession>
<dbReference type="EMBL" id="JACEIK010000133">
    <property type="protein sequence ID" value="MCD7450472.1"/>
    <property type="molecule type" value="Genomic_DNA"/>
</dbReference>
<proteinExistence type="predicted"/>
<reference evidence="2 3" key="1">
    <citation type="journal article" date="2021" name="BMC Genomics">
        <title>Datura genome reveals duplications of psychoactive alkaloid biosynthetic genes and high mutation rate following tissue culture.</title>
        <authorList>
            <person name="Rajewski A."/>
            <person name="Carter-House D."/>
            <person name="Stajich J."/>
            <person name="Litt A."/>
        </authorList>
    </citation>
    <scope>NUCLEOTIDE SEQUENCE [LARGE SCALE GENOMIC DNA]</scope>
    <source>
        <strain evidence="2">AR-01</strain>
    </source>
</reference>
<evidence type="ECO:0000313" key="3">
    <source>
        <dbReference type="Proteomes" id="UP000823775"/>
    </source>
</evidence>
<dbReference type="Proteomes" id="UP000823775">
    <property type="component" value="Unassembled WGS sequence"/>
</dbReference>
<protein>
    <submittedName>
        <fullName evidence="2">Uncharacterized protein</fullName>
    </submittedName>
</protein>
<evidence type="ECO:0000313" key="2">
    <source>
        <dbReference type="EMBL" id="MCD7450472.1"/>
    </source>
</evidence>